<organism evidence="2 3">
    <name type="scientific">Pontibacter mangrovi</name>
    <dbReference type="NCBI Taxonomy" id="2589816"/>
    <lineage>
        <taxon>Bacteria</taxon>
        <taxon>Pseudomonadati</taxon>
        <taxon>Bacteroidota</taxon>
        <taxon>Cytophagia</taxon>
        <taxon>Cytophagales</taxon>
        <taxon>Hymenobacteraceae</taxon>
        <taxon>Pontibacter</taxon>
    </lineage>
</organism>
<reference evidence="2 3" key="1">
    <citation type="submission" date="2019-06" db="EMBL/GenBank/DDBJ databases">
        <title>A novel bacterium of genus Pontibacter, isolated from marine sediment.</title>
        <authorList>
            <person name="Huang H."/>
            <person name="Mo K."/>
            <person name="Hu Y."/>
        </authorList>
    </citation>
    <scope>NUCLEOTIDE SEQUENCE [LARGE SCALE GENOMIC DNA]</scope>
    <source>
        <strain evidence="2 3">HB172049</strain>
    </source>
</reference>
<dbReference type="Proteomes" id="UP000316727">
    <property type="component" value="Unassembled WGS sequence"/>
</dbReference>
<dbReference type="AlphaFoldDB" id="A0A501W8N4"/>
<dbReference type="GO" id="GO:0050839">
    <property type="term" value="F:cell adhesion molecule binding"/>
    <property type="evidence" value="ECO:0007669"/>
    <property type="project" value="TreeGrafter"/>
</dbReference>
<evidence type="ECO:0000313" key="3">
    <source>
        <dbReference type="Proteomes" id="UP000316727"/>
    </source>
</evidence>
<dbReference type="SMART" id="SM00554">
    <property type="entry name" value="FAS1"/>
    <property type="match status" value="1"/>
</dbReference>
<dbReference type="EMBL" id="VFRQ01000006">
    <property type="protein sequence ID" value="TPE43641.1"/>
    <property type="molecule type" value="Genomic_DNA"/>
</dbReference>
<dbReference type="Gene3D" id="2.30.180.10">
    <property type="entry name" value="FAS1 domain"/>
    <property type="match status" value="1"/>
</dbReference>
<dbReference type="FunFam" id="2.30.180.10:FF:000014">
    <property type="entry name" value="Stabilin 1"/>
    <property type="match status" value="1"/>
</dbReference>
<gene>
    <name evidence="2" type="ORF">FJM65_12880</name>
</gene>
<dbReference type="GO" id="GO:0031012">
    <property type="term" value="C:extracellular matrix"/>
    <property type="evidence" value="ECO:0007669"/>
    <property type="project" value="TreeGrafter"/>
</dbReference>
<sequence length="147" mass="15937">MSADNPLGRRPSLVALAQQRPELTTFMELLMAADMVTRLESPATYTVFAPTNEAFAALPEGTLEALKQPGSQLELQHILQAHILPKRVTTDEMQNNMRLMTAYGDEVLVTRTGSSLQVGKASVLQADIQASNGILHTIDKVLAPPAE</sequence>
<dbReference type="PROSITE" id="PS50213">
    <property type="entry name" value="FAS1"/>
    <property type="match status" value="1"/>
</dbReference>
<comment type="caution">
    <text evidence="2">The sequence shown here is derived from an EMBL/GenBank/DDBJ whole genome shotgun (WGS) entry which is preliminary data.</text>
</comment>
<dbReference type="InterPro" id="IPR000782">
    <property type="entry name" value="FAS1_domain"/>
</dbReference>
<dbReference type="GO" id="GO:0030198">
    <property type="term" value="P:extracellular matrix organization"/>
    <property type="evidence" value="ECO:0007669"/>
    <property type="project" value="TreeGrafter"/>
</dbReference>
<dbReference type="Pfam" id="PF02469">
    <property type="entry name" value="Fasciclin"/>
    <property type="match status" value="1"/>
</dbReference>
<proteinExistence type="predicted"/>
<dbReference type="SUPFAM" id="SSF82153">
    <property type="entry name" value="FAS1 domain"/>
    <property type="match status" value="1"/>
</dbReference>
<accession>A0A501W8N4</accession>
<dbReference type="RefSeq" id="WP_140621944.1">
    <property type="nucleotide sequence ID" value="NZ_VFRQ01000006.1"/>
</dbReference>
<evidence type="ECO:0000313" key="2">
    <source>
        <dbReference type="EMBL" id="TPE43641.1"/>
    </source>
</evidence>
<keyword evidence="3" id="KW-1185">Reference proteome</keyword>
<protein>
    <submittedName>
        <fullName evidence="2">Fasciclin domain-containing protein</fullName>
    </submittedName>
</protein>
<dbReference type="OrthoDB" id="1119934at2"/>
<dbReference type="PANTHER" id="PTHR10900:SF77">
    <property type="entry name" value="FI19380P1"/>
    <property type="match status" value="1"/>
</dbReference>
<dbReference type="InterPro" id="IPR050904">
    <property type="entry name" value="Adhesion/Biosynth-related"/>
</dbReference>
<name>A0A501W8N4_9BACT</name>
<dbReference type="GO" id="GO:0007155">
    <property type="term" value="P:cell adhesion"/>
    <property type="evidence" value="ECO:0007669"/>
    <property type="project" value="TreeGrafter"/>
</dbReference>
<dbReference type="GO" id="GO:0005615">
    <property type="term" value="C:extracellular space"/>
    <property type="evidence" value="ECO:0007669"/>
    <property type="project" value="TreeGrafter"/>
</dbReference>
<evidence type="ECO:0000259" key="1">
    <source>
        <dbReference type="PROSITE" id="PS50213"/>
    </source>
</evidence>
<dbReference type="InterPro" id="IPR036378">
    <property type="entry name" value="FAS1_dom_sf"/>
</dbReference>
<feature type="domain" description="FAS1" evidence="1">
    <location>
        <begin position="10"/>
        <end position="142"/>
    </location>
</feature>
<dbReference type="PANTHER" id="PTHR10900">
    <property type="entry name" value="PERIOSTIN-RELATED"/>
    <property type="match status" value="1"/>
</dbReference>